<dbReference type="PANTHER" id="PTHR43122">
    <property type="entry name" value="FERREDOXIN SUBUNIT OF PYRUVATE:FLAVODOXIN OXIDOREDUCTASE-RELATED"/>
    <property type="match status" value="1"/>
</dbReference>
<dbReference type="SUPFAM" id="SSF54862">
    <property type="entry name" value="4Fe-4S ferredoxins"/>
    <property type="match status" value="1"/>
</dbReference>
<dbReference type="EMBL" id="QMQA01000183">
    <property type="protein sequence ID" value="RLE12206.1"/>
    <property type="molecule type" value="Genomic_DNA"/>
</dbReference>
<evidence type="ECO:0000259" key="4">
    <source>
        <dbReference type="PROSITE" id="PS51379"/>
    </source>
</evidence>
<dbReference type="GO" id="GO:0051536">
    <property type="term" value="F:iron-sulfur cluster binding"/>
    <property type="evidence" value="ECO:0007669"/>
    <property type="project" value="UniProtKB-KW"/>
</dbReference>
<evidence type="ECO:0000313" key="5">
    <source>
        <dbReference type="EMBL" id="RLE12206.1"/>
    </source>
</evidence>
<dbReference type="PROSITE" id="PS51379">
    <property type="entry name" value="4FE4S_FER_2"/>
    <property type="match status" value="2"/>
</dbReference>
<sequence length="176" mass="19129">MAKEIRSGIEVTGVASIEELKNSPGFPSEKRLKKGPVAVIECVQEIPCDPCEKACPFGAIKVGKPITNLPVLYEDKCVGCGRCIPFCPGLAIFLVDTTFSETEALIKFPYEYLPLPKVNSLVDAVDREGKVVAKAKVVKVETSDKYDHTAVISIAIPKRFVHEVRGIALNRGDKNG</sequence>
<dbReference type="GO" id="GO:0046872">
    <property type="term" value="F:metal ion binding"/>
    <property type="evidence" value="ECO:0007669"/>
    <property type="project" value="UniProtKB-KW"/>
</dbReference>
<keyword evidence="2" id="KW-0408">Iron</keyword>
<feature type="domain" description="4Fe-4S ferredoxin-type" evidence="4">
    <location>
        <begin position="35"/>
        <end position="65"/>
    </location>
</feature>
<dbReference type="InterPro" id="IPR017900">
    <property type="entry name" value="4Fe4S_Fe_S_CS"/>
</dbReference>
<reference evidence="5 6" key="1">
    <citation type="submission" date="2018-06" db="EMBL/GenBank/DDBJ databases">
        <title>Extensive metabolic versatility and redundancy in microbially diverse, dynamic hydrothermal sediments.</title>
        <authorList>
            <person name="Dombrowski N."/>
            <person name="Teske A."/>
            <person name="Baker B.J."/>
        </authorList>
    </citation>
    <scope>NUCLEOTIDE SEQUENCE [LARGE SCALE GENOMIC DNA]</scope>
    <source>
        <strain evidence="5">B3_G15</strain>
    </source>
</reference>
<feature type="domain" description="4Fe-4S ferredoxin-type" evidence="4">
    <location>
        <begin position="68"/>
        <end position="97"/>
    </location>
</feature>
<keyword evidence="3" id="KW-0411">Iron-sulfur</keyword>
<evidence type="ECO:0000256" key="3">
    <source>
        <dbReference type="ARBA" id="ARBA00023014"/>
    </source>
</evidence>
<dbReference type="Pfam" id="PF25160">
    <property type="entry name" value="LdpA_Fe-S-bd"/>
    <property type="match status" value="1"/>
</dbReference>
<evidence type="ECO:0000256" key="1">
    <source>
        <dbReference type="ARBA" id="ARBA00022723"/>
    </source>
</evidence>
<accession>A0A662DE43</accession>
<gene>
    <name evidence="5" type="ORF">DRJ04_06620</name>
</gene>
<dbReference type="PROSITE" id="PS00198">
    <property type="entry name" value="4FE4S_FER_1"/>
    <property type="match status" value="1"/>
</dbReference>
<evidence type="ECO:0000256" key="2">
    <source>
        <dbReference type="ARBA" id="ARBA00023004"/>
    </source>
</evidence>
<organism evidence="5 6">
    <name type="scientific">Aerophobetes bacterium</name>
    <dbReference type="NCBI Taxonomy" id="2030807"/>
    <lineage>
        <taxon>Bacteria</taxon>
        <taxon>Candidatus Aerophobota</taxon>
    </lineage>
</organism>
<dbReference type="InterPro" id="IPR057431">
    <property type="entry name" value="LdpA_Fe-S-bd"/>
</dbReference>
<dbReference type="Proteomes" id="UP000280417">
    <property type="component" value="Unassembled WGS sequence"/>
</dbReference>
<proteinExistence type="predicted"/>
<dbReference type="PANTHER" id="PTHR43122:SF1">
    <property type="entry name" value="IRON-SULFUR-BINDING PROTEIN"/>
    <property type="match status" value="1"/>
</dbReference>
<dbReference type="InterPro" id="IPR017896">
    <property type="entry name" value="4Fe4S_Fe-S-bd"/>
</dbReference>
<dbReference type="AlphaFoldDB" id="A0A662DE43"/>
<evidence type="ECO:0000313" key="6">
    <source>
        <dbReference type="Proteomes" id="UP000280417"/>
    </source>
</evidence>
<name>A0A662DE43_UNCAE</name>
<protein>
    <submittedName>
        <fullName evidence="5">4Fe-4S ferredoxin</fullName>
    </submittedName>
</protein>
<keyword evidence="1" id="KW-0479">Metal-binding</keyword>
<dbReference type="Gene3D" id="3.30.70.20">
    <property type="match status" value="1"/>
</dbReference>
<comment type="caution">
    <text evidence="5">The sequence shown here is derived from an EMBL/GenBank/DDBJ whole genome shotgun (WGS) entry which is preliminary data.</text>
</comment>